<evidence type="ECO:0000313" key="8">
    <source>
        <dbReference type="EMBL" id="QEC74042.1"/>
    </source>
</evidence>
<keyword evidence="2" id="KW-0805">Transcription regulation</keyword>
<dbReference type="EMBL" id="CP042434">
    <property type="protein sequence ID" value="QEC74042.1"/>
    <property type="molecule type" value="Genomic_DNA"/>
</dbReference>
<dbReference type="GO" id="GO:0016987">
    <property type="term" value="F:sigma factor activity"/>
    <property type="evidence" value="ECO:0007669"/>
    <property type="project" value="UniProtKB-KW"/>
</dbReference>
<organism evidence="8 9">
    <name type="scientific">Arachidicoccus ginsenosidivorans</name>
    <dbReference type="NCBI Taxonomy" id="496057"/>
    <lineage>
        <taxon>Bacteria</taxon>
        <taxon>Pseudomonadati</taxon>
        <taxon>Bacteroidota</taxon>
        <taxon>Chitinophagia</taxon>
        <taxon>Chitinophagales</taxon>
        <taxon>Chitinophagaceae</taxon>
        <taxon>Arachidicoccus</taxon>
    </lineage>
</organism>
<feature type="domain" description="RNA polymerase sigma factor 70 region 4 type 2" evidence="7">
    <location>
        <begin position="91"/>
        <end position="142"/>
    </location>
</feature>
<gene>
    <name evidence="8" type="ORF">FSB73_22580</name>
</gene>
<dbReference type="PANTHER" id="PTHR43133">
    <property type="entry name" value="RNA POLYMERASE ECF-TYPE SIGMA FACTO"/>
    <property type="match status" value="1"/>
</dbReference>
<dbReference type="GO" id="GO:0006352">
    <property type="term" value="P:DNA-templated transcription initiation"/>
    <property type="evidence" value="ECO:0007669"/>
    <property type="project" value="InterPro"/>
</dbReference>
<feature type="domain" description="RNA polymerase sigma-70 region 2" evidence="6">
    <location>
        <begin position="6"/>
        <end position="60"/>
    </location>
</feature>
<keyword evidence="9" id="KW-1185">Reference proteome</keyword>
<dbReference type="Gene3D" id="1.10.10.10">
    <property type="entry name" value="Winged helix-like DNA-binding domain superfamily/Winged helix DNA-binding domain"/>
    <property type="match status" value="1"/>
</dbReference>
<dbReference type="PANTHER" id="PTHR43133:SF8">
    <property type="entry name" value="RNA POLYMERASE SIGMA FACTOR HI_1459-RELATED"/>
    <property type="match status" value="1"/>
</dbReference>
<dbReference type="GO" id="GO:0003677">
    <property type="term" value="F:DNA binding"/>
    <property type="evidence" value="ECO:0007669"/>
    <property type="project" value="UniProtKB-KW"/>
</dbReference>
<dbReference type="Pfam" id="PF08281">
    <property type="entry name" value="Sigma70_r4_2"/>
    <property type="match status" value="1"/>
</dbReference>
<accession>A0A5B8VT00</accession>
<dbReference type="InterPro" id="IPR007627">
    <property type="entry name" value="RNA_pol_sigma70_r2"/>
</dbReference>
<dbReference type="InterPro" id="IPR013324">
    <property type="entry name" value="RNA_pol_sigma_r3/r4-like"/>
</dbReference>
<dbReference type="SUPFAM" id="SSF88946">
    <property type="entry name" value="Sigma2 domain of RNA polymerase sigma factors"/>
    <property type="match status" value="1"/>
</dbReference>
<comment type="similarity">
    <text evidence="1">Belongs to the sigma-70 factor family. ECF subfamily.</text>
</comment>
<evidence type="ECO:0000256" key="3">
    <source>
        <dbReference type="ARBA" id="ARBA00023082"/>
    </source>
</evidence>
<sequence length="151" mass="17287">MAVHQCLFFLKNESDAKDVVQNLFVDIWEKKLYNNFHNDVKGYLFLAVKNRCLNRIKSQAVQDKRNEIAMSVGAALEQEQDPLPQPDVEAALREMLHTMKGQKLTAVKMVYLEGKKYKDAANEMGISVNSLKTHLKSALKMLRLGLKEKNH</sequence>
<dbReference type="InterPro" id="IPR013249">
    <property type="entry name" value="RNA_pol_sigma70_r4_t2"/>
</dbReference>
<proteinExistence type="inferred from homology"/>
<keyword evidence="4" id="KW-0238">DNA-binding</keyword>
<evidence type="ECO:0000256" key="1">
    <source>
        <dbReference type="ARBA" id="ARBA00010641"/>
    </source>
</evidence>
<evidence type="ECO:0000259" key="6">
    <source>
        <dbReference type="Pfam" id="PF04542"/>
    </source>
</evidence>
<evidence type="ECO:0000256" key="5">
    <source>
        <dbReference type="ARBA" id="ARBA00023163"/>
    </source>
</evidence>
<dbReference type="InterPro" id="IPR036388">
    <property type="entry name" value="WH-like_DNA-bd_sf"/>
</dbReference>
<keyword evidence="3" id="KW-0731">Sigma factor</keyword>
<dbReference type="InterPro" id="IPR013325">
    <property type="entry name" value="RNA_pol_sigma_r2"/>
</dbReference>
<evidence type="ECO:0000259" key="7">
    <source>
        <dbReference type="Pfam" id="PF08281"/>
    </source>
</evidence>
<dbReference type="InterPro" id="IPR039425">
    <property type="entry name" value="RNA_pol_sigma-70-like"/>
</dbReference>
<evidence type="ECO:0000256" key="2">
    <source>
        <dbReference type="ARBA" id="ARBA00023015"/>
    </source>
</evidence>
<evidence type="ECO:0000313" key="9">
    <source>
        <dbReference type="Proteomes" id="UP000321291"/>
    </source>
</evidence>
<reference evidence="8 9" key="1">
    <citation type="journal article" date="2017" name="Int. J. Syst. Evol. Microbiol.">
        <title>Arachidicoccus ginsenosidivorans sp. nov., with ginsenoside-converting activity isolated from ginseng cultivating soil.</title>
        <authorList>
            <person name="Siddiqi M.Z."/>
            <person name="Aslam Z."/>
            <person name="Im W.T."/>
        </authorList>
    </citation>
    <scope>NUCLEOTIDE SEQUENCE [LARGE SCALE GENOMIC DNA]</scope>
    <source>
        <strain evidence="8 9">Gsoil 809</strain>
    </source>
</reference>
<dbReference type="Gene3D" id="1.10.1740.10">
    <property type="match status" value="1"/>
</dbReference>
<dbReference type="KEGG" id="agi:FSB73_22580"/>
<dbReference type="SUPFAM" id="SSF88659">
    <property type="entry name" value="Sigma3 and sigma4 domains of RNA polymerase sigma factors"/>
    <property type="match status" value="1"/>
</dbReference>
<dbReference type="AlphaFoldDB" id="A0A5B8VT00"/>
<keyword evidence="5" id="KW-0804">Transcription</keyword>
<protein>
    <submittedName>
        <fullName evidence="8">Sigma-70 family RNA polymerase sigma factor</fullName>
    </submittedName>
</protein>
<dbReference type="Proteomes" id="UP000321291">
    <property type="component" value="Chromosome"/>
</dbReference>
<evidence type="ECO:0000256" key="4">
    <source>
        <dbReference type="ARBA" id="ARBA00023125"/>
    </source>
</evidence>
<dbReference type="NCBIfam" id="TIGR02937">
    <property type="entry name" value="sigma70-ECF"/>
    <property type="match status" value="1"/>
</dbReference>
<dbReference type="InterPro" id="IPR014284">
    <property type="entry name" value="RNA_pol_sigma-70_dom"/>
</dbReference>
<name>A0A5B8VT00_9BACT</name>
<dbReference type="Pfam" id="PF04542">
    <property type="entry name" value="Sigma70_r2"/>
    <property type="match status" value="1"/>
</dbReference>